<accession>A5I4F6</accession>
<dbReference type="HOGENOM" id="CLU_210175_0_0_9"/>
<dbReference type="Proteomes" id="UP000001986">
    <property type="component" value="Chromosome"/>
</dbReference>
<reference evidence="1 2" key="1">
    <citation type="journal article" date="2007" name="Genome Res.">
        <title>Genome sequence of a proteolytic (Group I) Clostridium botulinum strain Hall A and comparative analysis of the clostridial genomes.</title>
        <authorList>
            <person name="Sebaihia M."/>
            <person name="Peck M.W."/>
            <person name="Minton N.P."/>
            <person name="Thomson N.R."/>
            <person name="Holden M.T.G."/>
            <person name="Mitchell W.J."/>
            <person name="Carter A.T."/>
            <person name="Bentley S.D."/>
            <person name="Mason D.R."/>
            <person name="Crossman L."/>
            <person name="Paul C.J."/>
            <person name="Ivens A."/>
            <person name="Wells-Bennik M.H.J."/>
            <person name="Davis I.J."/>
            <person name="Cerdeno-Tarraga A.M."/>
            <person name="Churcher C."/>
            <person name="Quail M.A."/>
            <person name="Chillingworth T."/>
            <person name="Feltwell T."/>
            <person name="Fraser A."/>
            <person name="Goodhead I."/>
            <person name="Hance Z."/>
            <person name="Jagels K."/>
            <person name="Larke N."/>
            <person name="Maddison M."/>
            <person name="Moule S."/>
            <person name="Mungall K."/>
            <person name="Norbertczak H."/>
            <person name="Rabbinowitsch E."/>
            <person name="Sanders M."/>
            <person name="Simmonds M."/>
            <person name="White B."/>
            <person name="Whithead S."/>
            <person name="Parkhill J."/>
        </authorList>
    </citation>
    <scope>NUCLEOTIDE SEQUENCE [LARGE SCALE GENOMIC DNA]</scope>
    <source>
        <strain evidence="2">Hall / ATCC 3502 / NCTC 13319 / Type A [Sanger]</strain>
    </source>
</reference>
<evidence type="ECO:0000313" key="1">
    <source>
        <dbReference type="EMBL" id="CAL83928.1"/>
    </source>
</evidence>
<name>A5I4F6_CLOBH</name>
<dbReference type="KEGG" id="cbo:CBO2381A"/>
<sequence>SFKTLIQSINAQLAVLNKNGYAIYDIDNPEYFISSVKYDSDSDEVVFETIEDKSK</sequence>
<dbReference type="EMBL" id="AM412317">
    <property type="protein sequence ID" value="CAL83928.1"/>
    <property type="molecule type" value="Genomic_DNA"/>
</dbReference>
<dbReference type="AlphaFoldDB" id="A5I4F6"/>
<organism evidence="1 2">
    <name type="scientific">Clostridium botulinum (strain Hall / ATCC 3502 / NCTC 13319 / Type A)</name>
    <dbReference type="NCBI Taxonomy" id="441771"/>
    <lineage>
        <taxon>Bacteria</taxon>
        <taxon>Bacillati</taxon>
        <taxon>Bacillota</taxon>
        <taxon>Clostridia</taxon>
        <taxon>Eubacteriales</taxon>
        <taxon>Clostridiaceae</taxon>
        <taxon>Clostridium</taxon>
    </lineage>
</organism>
<evidence type="ECO:0000313" key="2">
    <source>
        <dbReference type="Proteomes" id="UP000001986"/>
    </source>
</evidence>
<protein>
    <submittedName>
        <fullName evidence="1">Hypothetical phage protein</fullName>
    </submittedName>
</protein>
<keyword evidence="2" id="KW-1185">Reference proteome</keyword>
<feature type="non-terminal residue" evidence="1">
    <location>
        <position position="1"/>
    </location>
</feature>
<gene>
    <name evidence="1" type="ORF">CBO2381A</name>
</gene>
<proteinExistence type="predicted"/>